<dbReference type="PANTHER" id="PTHR35867:SF1">
    <property type="entry name" value="PROTEIN RSEC"/>
    <property type="match status" value="1"/>
</dbReference>
<feature type="transmembrane region" description="Helical" evidence="1">
    <location>
        <begin position="70"/>
        <end position="91"/>
    </location>
</feature>
<keyword evidence="1" id="KW-1133">Transmembrane helix</keyword>
<protein>
    <recommendedName>
        <fullName evidence="4">SoxR reducing system RseC family protein</fullName>
    </recommendedName>
</protein>
<evidence type="ECO:0008006" key="4">
    <source>
        <dbReference type="Google" id="ProtNLM"/>
    </source>
</evidence>
<proteinExistence type="predicted"/>
<evidence type="ECO:0000313" key="3">
    <source>
        <dbReference type="Proteomes" id="UP000266426"/>
    </source>
</evidence>
<sequence>MSVRECGTVIEITPEKTRVEIIPSATCDNCKCCSGLQSGRTISARSKAGIQKGDRVTVESTTADVLKAGLLLFFMPTLGIICGISAVHFIAERPADINYFFGAAAGVIVSFFILKAIAKKTLHMAEIIEKY</sequence>
<dbReference type="Proteomes" id="UP000266426">
    <property type="component" value="Unassembled WGS sequence"/>
</dbReference>
<evidence type="ECO:0000313" key="2">
    <source>
        <dbReference type="EMBL" id="RJP55933.1"/>
    </source>
</evidence>
<evidence type="ECO:0000256" key="1">
    <source>
        <dbReference type="SAM" id="Phobius"/>
    </source>
</evidence>
<reference evidence="2 3" key="1">
    <citation type="journal article" date="2017" name="ISME J.">
        <title>Energy and carbon metabolisms in a deep terrestrial subsurface fluid microbial community.</title>
        <authorList>
            <person name="Momper L."/>
            <person name="Jungbluth S.P."/>
            <person name="Lee M.D."/>
            <person name="Amend J.P."/>
        </authorList>
    </citation>
    <scope>NUCLEOTIDE SEQUENCE [LARGE SCALE GENOMIC DNA]</scope>
    <source>
        <strain evidence="2">SURF_26</strain>
    </source>
</reference>
<comment type="caution">
    <text evidence="2">The sequence shown here is derived from an EMBL/GenBank/DDBJ whole genome shotgun (WGS) entry which is preliminary data.</text>
</comment>
<keyword evidence="1" id="KW-0812">Transmembrane</keyword>
<organism evidence="2 3">
    <name type="scientific">Candidatus Auribacter fodinae</name>
    <dbReference type="NCBI Taxonomy" id="2093366"/>
    <lineage>
        <taxon>Bacteria</taxon>
        <taxon>Pseudomonadati</taxon>
        <taxon>Candidatus Auribacterota</taxon>
        <taxon>Candidatus Auribacteria</taxon>
        <taxon>Candidatus Auribacterales</taxon>
        <taxon>Candidatus Auribacteraceae</taxon>
        <taxon>Candidatus Auribacter</taxon>
    </lineage>
</organism>
<dbReference type="PANTHER" id="PTHR35867">
    <property type="entry name" value="PROTEIN RSEC"/>
    <property type="match status" value="1"/>
</dbReference>
<gene>
    <name evidence="2" type="ORF">C4541_13580</name>
</gene>
<dbReference type="InterPro" id="IPR007359">
    <property type="entry name" value="SigmaE_reg_RseC_MucC"/>
</dbReference>
<name>A0A3A4QTQ5_9BACT</name>
<accession>A0A3A4QTQ5</accession>
<dbReference type="AlphaFoldDB" id="A0A3A4QTQ5"/>
<keyword evidence="1" id="KW-0472">Membrane</keyword>
<dbReference type="EMBL" id="QZJZ01000105">
    <property type="protein sequence ID" value="RJP55933.1"/>
    <property type="molecule type" value="Genomic_DNA"/>
</dbReference>
<dbReference type="Pfam" id="PF04246">
    <property type="entry name" value="RseC_MucC"/>
    <property type="match status" value="1"/>
</dbReference>
<feature type="transmembrane region" description="Helical" evidence="1">
    <location>
        <begin position="97"/>
        <end position="118"/>
    </location>
</feature>